<evidence type="ECO:0000256" key="2">
    <source>
        <dbReference type="ARBA" id="ARBA00022857"/>
    </source>
</evidence>
<organism evidence="5 6">
    <name type="scientific">Myriangium duriaei CBS 260.36</name>
    <dbReference type="NCBI Taxonomy" id="1168546"/>
    <lineage>
        <taxon>Eukaryota</taxon>
        <taxon>Fungi</taxon>
        <taxon>Dikarya</taxon>
        <taxon>Ascomycota</taxon>
        <taxon>Pezizomycotina</taxon>
        <taxon>Dothideomycetes</taxon>
        <taxon>Dothideomycetidae</taxon>
        <taxon>Myriangiales</taxon>
        <taxon>Myriangiaceae</taxon>
        <taxon>Myriangium</taxon>
    </lineage>
</organism>
<dbReference type="PANTHER" id="PTHR47706:SF4">
    <property type="entry name" value="NMRA-LIKE DOMAIN-CONTAINING PROTEIN"/>
    <property type="match status" value="1"/>
</dbReference>
<keyword evidence="3" id="KW-0560">Oxidoreductase</keyword>
<name>A0A9P4IR11_9PEZI</name>
<keyword evidence="2" id="KW-0521">NADP</keyword>
<accession>A0A9P4IR11</accession>
<dbReference type="InterPro" id="IPR051609">
    <property type="entry name" value="NmrA/Isoflavone_reductase-like"/>
</dbReference>
<dbReference type="Gene3D" id="3.90.25.10">
    <property type="entry name" value="UDP-galactose 4-epimerase, domain 1"/>
    <property type="match status" value="1"/>
</dbReference>
<protein>
    <submittedName>
        <fullName evidence="5">NAD-P-binding protein</fullName>
    </submittedName>
</protein>
<dbReference type="InterPro" id="IPR036291">
    <property type="entry name" value="NAD(P)-bd_dom_sf"/>
</dbReference>
<dbReference type="OrthoDB" id="10000533at2759"/>
<sequence>MVRVAVAGATSGFGRVFVRVFLNTPHNKHELVVLSRNPNAELTNRGVDVRPVDYHSHDSLVKGLEGVHTVLSFVGAGALNDFERIQTNILDAAKEVGAKRFAPSELAAVSDEGIDLYAGKSAFWEVVRKSGLEYTKFCPGIFMNLFGTGTTKPPTPGSELATGEEEALGGLRPWNFIINMTAGTADMAGDGSAKMCLTETSDIARFIIAALDLKTWPEISGMRGDVKSLQELVNIAEKVQGRRFLIKENSPAAMREFANTMPEKRFYNQVRIKLTEGWGMVPDTLNKEFPEIKPVTAEEYVEKWWRGVDGLGEPAWVEPALYGFSKDE</sequence>
<evidence type="ECO:0000313" key="6">
    <source>
        <dbReference type="Proteomes" id="UP000799439"/>
    </source>
</evidence>
<gene>
    <name evidence="5" type="ORF">K461DRAFT_288633</name>
</gene>
<dbReference type="AlphaFoldDB" id="A0A9P4IR11"/>
<feature type="domain" description="NmrA-like" evidence="4">
    <location>
        <begin position="3"/>
        <end position="259"/>
    </location>
</feature>
<keyword evidence="6" id="KW-1185">Reference proteome</keyword>
<dbReference type="EMBL" id="ML996093">
    <property type="protein sequence ID" value="KAF2148478.1"/>
    <property type="molecule type" value="Genomic_DNA"/>
</dbReference>
<evidence type="ECO:0000256" key="3">
    <source>
        <dbReference type="ARBA" id="ARBA00023002"/>
    </source>
</evidence>
<dbReference type="Pfam" id="PF05368">
    <property type="entry name" value="NmrA"/>
    <property type="match status" value="1"/>
</dbReference>
<comment type="caution">
    <text evidence="5">The sequence shown here is derived from an EMBL/GenBank/DDBJ whole genome shotgun (WGS) entry which is preliminary data.</text>
</comment>
<evidence type="ECO:0000256" key="1">
    <source>
        <dbReference type="ARBA" id="ARBA00005725"/>
    </source>
</evidence>
<dbReference type="InterPro" id="IPR008030">
    <property type="entry name" value="NmrA-like"/>
</dbReference>
<comment type="similarity">
    <text evidence="1">Belongs to the NmrA-type oxidoreductase family. Isoflavone reductase subfamily.</text>
</comment>
<reference evidence="5" key="1">
    <citation type="journal article" date="2020" name="Stud. Mycol.">
        <title>101 Dothideomycetes genomes: a test case for predicting lifestyles and emergence of pathogens.</title>
        <authorList>
            <person name="Haridas S."/>
            <person name="Albert R."/>
            <person name="Binder M."/>
            <person name="Bloem J."/>
            <person name="Labutti K."/>
            <person name="Salamov A."/>
            <person name="Andreopoulos B."/>
            <person name="Baker S."/>
            <person name="Barry K."/>
            <person name="Bills G."/>
            <person name="Bluhm B."/>
            <person name="Cannon C."/>
            <person name="Castanera R."/>
            <person name="Culley D."/>
            <person name="Daum C."/>
            <person name="Ezra D."/>
            <person name="Gonzalez J."/>
            <person name="Henrissat B."/>
            <person name="Kuo A."/>
            <person name="Liang C."/>
            <person name="Lipzen A."/>
            <person name="Lutzoni F."/>
            <person name="Magnuson J."/>
            <person name="Mondo S."/>
            <person name="Nolan M."/>
            <person name="Ohm R."/>
            <person name="Pangilinan J."/>
            <person name="Park H.-J."/>
            <person name="Ramirez L."/>
            <person name="Alfaro M."/>
            <person name="Sun H."/>
            <person name="Tritt A."/>
            <person name="Yoshinaga Y."/>
            <person name="Zwiers L.-H."/>
            <person name="Turgeon B."/>
            <person name="Goodwin S."/>
            <person name="Spatafora J."/>
            <person name="Crous P."/>
            <person name="Grigoriev I."/>
        </authorList>
    </citation>
    <scope>NUCLEOTIDE SEQUENCE</scope>
    <source>
        <strain evidence="5">CBS 260.36</strain>
    </source>
</reference>
<dbReference type="PANTHER" id="PTHR47706">
    <property type="entry name" value="NMRA-LIKE FAMILY PROTEIN"/>
    <property type="match status" value="1"/>
</dbReference>
<proteinExistence type="inferred from homology"/>
<evidence type="ECO:0000259" key="4">
    <source>
        <dbReference type="Pfam" id="PF05368"/>
    </source>
</evidence>
<dbReference type="SUPFAM" id="SSF51735">
    <property type="entry name" value="NAD(P)-binding Rossmann-fold domains"/>
    <property type="match status" value="1"/>
</dbReference>
<dbReference type="Gene3D" id="3.40.50.720">
    <property type="entry name" value="NAD(P)-binding Rossmann-like Domain"/>
    <property type="match status" value="1"/>
</dbReference>
<evidence type="ECO:0000313" key="5">
    <source>
        <dbReference type="EMBL" id="KAF2148478.1"/>
    </source>
</evidence>
<dbReference type="Proteomes" id="UP000799439">
    <property type="component" value="Unassembled WGS sequence"/>
</dbReference>
<dbReference type="GO" id="GO:0016491">
    <property type="term" value="F:oxidoreductase activity"/>
    <property type="evidence" value="ECO:0007669"/>
    <property type="project" value="UniProtKB-KW"/>
</dbReference>